<proteinExistence type="predicted"/>
<dbReference type="PROSITE" id="PS50206">
    <property type="entry name" value="RHODANESE_3"/>
    <property type="match status" value="4"/>
</dbReference>
<dbReference type="Pfam" id="PF00581">
    <property type="entry name" value="Rhodanese"/>
    <property type="match status" value="3"/>
</dbReference>
<feature type="domain" description="Rhodanese" evidence="2">
    <location>
        <begin position="204"/>
        <end position="295"/>
    </location>
</feature>
<keyword evidence="4" id="KW-1185">Reference proteome</keyword>
<gene>
    <name evidence="3" type="ORF">PPN31114_04410</name>
</gene>
<dbReference type="OrthoDB" id="9789585at2"/>
<organism evidence="3 4">
    <name type="scientific">Pandoraea pneumonica</name>
    <dbReference type="NCBI Taxonomy" id="2508299"/>
    <lineage>
        <taxon>Bacteria</taxon>
        <taxon>Pseudomonadati</taxon>
        <taxon>Pseudomonadota</taxon>
        <taxon>Betaproteobacteria</taxon>
        <taxon>Burkholderiales</taxon>
        <taxon>Burkholderiaceae</taxon>
        <taxon>Pandoraea</taxon>
    </lineage>
</organism>
<dbReference type="PROSITE" id="PS00380">
    <property type="entry name" value="RHODANESE_1"/>
    <property type="match status" value="1"/>
</dbReference>
<dbReference type="GeneID" id="300406394"/>
<dbReference type="EMBL" id="CABPSK010000004">
    <property type="protein sequence ID" value="VVE45850.1"/>
    <property type="molecule type" value="Genomic_DNA"/>
</dbReference>
<dbReference type="InterPro" id="IPR001307">
    <property type="entry name" value="Thiosulphate_STrfase_CS"/>
</dbReference>
<dbReference type="InterPro" id="IPR036873">
    <property type="entry name" value="Rhodanese-like_dom_sf"/>
</dbReference>
<dbReference type="PANTHER" id="PTHR43855:SF1">
    <property type="entry name" value="THIOSULFATE SULFURTRANSFERASE"/>
    <property type="match status" value="1"/>
</dbReference>
<feature type="domain" description="Rhodanese" evidence="2">
    <location>
        <begin position="348"/>
        <end position="439"/>
    </location>
</feature>
<dbReference type="SUPFAM" id="SSF52821">
    <property type="entry name" value="Rhodanese/Cell cycle control phosphatase"/>
    <property type="match status" value="4"/>
</dbReference>
<reference evidence="3 4" key="1">
    <citation type="submission" date="2019-08" db="EMBL/GenBank/DDBJ databases">
        <authorList>
            <person name="Peeters C."/>
        </authorList>
    </citation>
    <scope>NUCLEOTIDE SEQUENCE [LARGE SCALE GENOMIC DNA]</scope>
    <source>
        <strain evidence="3 4">LMG 31114</strain>
    </source>
</reference>
<evidence type="ECO:0000313" key="3">
    <source>
        <dbReference type="EMBL" id="VVE45850.1"/>
    </source>
</evidence>
<dbReference type="InterPro" id="IPR051126">
    <property type="entry name" value="Thiosulfate_sulfurtransferase"/>
</dbReference>
<accession>A0A5E4YBI3</accession>
<dbReference type="Proteomes" id="UP000366945">
    <property type="component" value="Unassembled WGS sequence"/>
</dbReference>
<dbReference type="SMART" id="SM00450">
    <property type="entry name" value="RHOD"/>
    <property type="match status" value="4"/>
</dbReference>
<dbReference type="GO" id="GO:0004792">
    <property type="term" value="F:thiosulfate-cyanide sulfurtransferase activity"/>
    <property type="evidence" value="ECO:0007669"/>
    <property type="project" value="InterPro"/>
</dbReference>
<dbReference type="CDD" id="cd01534">
    <property type="entry name" value="4RHOD_Repeat_3"/>
    <property type="match status" value="1"/>
</dbReference>
<sequence length="593" mass="64381">MPQRITARGTRRRGFCHNGRLAAQAIAHFARFLTFRIQGFAVSDHSTDVPSQTADTASGAEPFTFPQLTFAEVRAALLAGQEIALLDVREEDPFAQSHPLWAANLPLSRVEIEAWARIPRRDTRVVVYGEHQGDDLAPRAAAVLRKLGYRDVNLLAGGLDGWIAAGGEVFRDVNVPSKSFGEWVEGLRHTPSLSAQEVQALLDAEADVVVVDARRFDEYQTMNIPGSTSVPGAELVLRVRELAPDPATRVIVNCAGRTRSIIGTQSLVNAGLPNPVAALRNGTIGWTLAGQTLERGAQRRHPAQVREATLAVAREGARAVADRAGVQRIALDDVASLNAPGRTVYRFDVRTPEEYAAGHLPDFASAPGGQLVQETDHQAPVRGAWIVLADDDGVRADMTGSWLAQMGWTVYVVDPHSAHVRSAQGGWPLHTPSAPDVASVTPALLARWLDDAKPGEIAVLDFTASANYVKRHVPGAWFVIRARLADALRAVGPAQRYVLTCGSSLLARFAAADLRHLTDAEIVVLEGGTQAWINEGLPLEKGETRLASARDDRYRRPYEGTDNAAEAMQAYLDWEFGLVDQLHRDGTHGFRVI</sequence>
<dbReference type="PANTHER" id="PTHR43855">
    <property type="entry name" value="THIOSULFATE SULFURTRANSFERASE"/>
    <property type="match status" value="1"/>
</dbReference>
<evidence type="ECO:0000259" key="2">
    <source>
        <dbReference type="PROSITE" id="PS50206"/>
    </source>
</evidence>
<feature type="domain" description="Rhodanese" evidence="2">
    <location>
        <begin position="79"/>
        <end position="171"/>
    </location>
</feature>
<dbReference type="CDD" id="cd01532">
    <property type="entry name" value="4RHOD_Repeat_1"/>
    <property type="match status" value="1"/>
</dbReference>
<dbReference type="AlphaFoldDB" id="A0A5E4YBI3"/>
<keyword evidence="3" id="KW-0808">Transferase</keyword>
<dbReference type="InterPro" id="IPR001763">
    <property type="entry name" value="Rhodanese-like_dom"/>
</dbReference>
<dbReference type="Gene3D" id="3.40.250.10">
    <property type="entry name" value="Rhodanese-like domain"/>
    <property type="match status" value="4"/>
</dbReference>
<name>A0A5E4YBI3_9BURK</name>
<protein>
    <submittedName>
        <fullName evidence="3">Sulfurtransferase</fullName>
    </submittedName>
</protein>
<evidence type="ECO:0000313" key="4">
    <source>
        <dbReference type="Proteomes" id="UP000366945"/>
    </source>
</evidence>
<keyword evidence="1" id="KW-0677">Repeat</keyword>
<evidence type="ECO:0000256" key="1">
    <source>
        <dbReference type="ARBA" id="ARBA00022737"/>
    </source>
</evidence>
<dbReference type="CDD" id="cd01535">
    <property type="entry name" value="4RHOD_Repeat_4"/>
    <property type="match status" value="1"/>
</dbReference>
<feature type="domain" description="Rhodanese" evidence="2">
    <location>
        <begin position="453"/>
        <end position="541"/>
    </location>
</feature>
<dbReference type="RefSeq" id="WP_150681593.1">
    <property type="nucleotide sequence ID" value="NZ_CABPSK010000004.1"/>
</dbReference>